<evidence type="ECO:0000256" key="3">
    <source>
        <dbReference type="SAM" id="Phobius"/>
    </source>
</evidence>
<keyword evidence="1" id="KW-0694">RNA-binding</keyword>
<evidence type="ECO:0000256" key="1">
    <source>
        <dbReference type="PROSITE-ProRule" id="PRU00176"/>
    </source>
</evidence>
<keyword evidence="3" id="KW-0472">Membrane</keyword>
<dbReference type="GO" id="GO:0003723">
    <property type="term" value="F:RNA binding"/>
    <property type="evidence" value="ECO:0007669"/>
    <property type="project" value="UniProtKB-UniRule"/>
</dbReference>
<reference evidence="5" key="1">
    <citation type="submission" date="2023-04" db="EMBL/GenBank/DDBJ databases">
        <authorList>
            <person name="Vijverberg K."/>
            <person name="Xiong W."/>
            <person name="Schranz E."/>
        </authorList>
    </citation>
    <scope>NUCLEOTIDE SEQUENCE</scope>
</reference>
<organism evidence="5 6">
    <name type="scientific">Lactuca saligna</name>
    <name type="common">Willowleaf lettuce</name>
    <dbReference type="NCBI Taxonomy" id="75948"/>
    <lineage>
        <taxon>Eukaryota</taxon>
        <taxon>Viridiplantae</taxon>
        <taxon>Streptophyta</taxon>
        <taxon>Embryophyta</taxon>
        <taxon>Tracheophyta</taxon>
        <taxon>Spermatophyta</taxon>
        <taxon>Magnoliopsida</taxon>
        <taxon>eudicotyledons</taxon>
        <taxon>Gunneridae</taxon>
        <taxon>Pentapetalae</taxon>
        <taxon>asterids</taxon>
        <taxon>campanulids</taxon>
        <taxon>Asterales</taxon>
        <taxon>Asteraceae</taxon>
        <taxon>Cichorioideae</taxon>
        <taxon>Cichorieae</taxon>
        <taxon>Lactucinae</taxon>
        <taxon>Lactuca</taxon>
    </lineage>
</organism>
<feature type="domain" description="RRM" evidence="4">
    <location>
        <begin position="39"/>
        <end position="138"/>
    </location>
</feature>
<dbReference type="Proteomes" id="UP001177003">
    <property type="component" value="Chromosome 7"/>
</dbReference>
<dbReference type="Gene3D" id="3.30.70.330">
    <property type="match status" value="1"/>
</dbReference>
<name>A0AA35ZMQ5_LACSI</name>
<evidence type="ECO:0000259" key="4">
    <source>
        <dbReference type="PROSITE" id="PS50102"/>
    </source>
</evidence>
<feature type="transmembrane region" description="Helical" evidence="3">
    <location>
        <begin position="322"/>
        <end position="342"/>
    </location>
</feature>
<dbReference type="InterPro" id="IPR012677">
    <property type="entry name" value="Nucleotide-bd_a/b_plait_sf"/>
</dbReference>
<evidence type="ECO:0000256" key="2">
    <source>
        <dbReference type="SAM" id="MobiDB-lite"/>
    </source>
</evidence>
<dbReference type="AlphaFoldDB" id="A0AA35ZMQ5"/>
<protein>
    <recommendedName>
        <fullName evidence="4">RRM domain-containing protein</fullName>
    </recommendedName>
</protein>
<feature type="compositionally biased region" description="Basic and acidic residues" evidence="2">
    <location>
        <begin position="1"/>
        <end position="13"/>
    </location>
</feature>
<keyword evidence="6" id="KW-1185">Reference proteome</keyword>
<dbReference type="CDD" id="cd00590">
    <property type="entry name" value="RRM_SF"/>
    <property type="match status" value="1"/>
</dbReference>
<accession>A0AA35ZMQ5</accession>
<proteinExistence type="predicted"/>
<evidence type="ECO:0000313" key="6">
    <source>
        <dbReference type="Proteomes" id="UP001177003"/>
    </source>
</evidence>
<dbReference type="SUPFAM" id="SSF54928">
    <property type="entry name" value="RNA-binding domain, RBD"/>
    <property type="match status" value="1"/>
</dbReference>
<gene>
    <name evidence="5" type="ORF">LSALG_LOCUS33604</name>
</gene>
<dbReference type="InterPro" id="IPR035979">
    <property type="entry name" value="RBD_domain_sf"/>
</dbReference>
<feature type="region of interest" description="Disordered" evidence="2">
    <location>
        <begin position="1"/>
        <end position="28"/>
    </location>
</feature>
<keyword evidence="3" id="KW-0812">Transmembrane</keyword>
<sequence>MNLKKGNNDWDRRRNVHGGPRVHDGRHHAKGNVLNSEISSFFITNFPDSVQVVDLWRVCGRLGKMVDAFISTKLSRMGRRFGFVRFSNVRNEDRMIKCLCEKLLYNSQVSSSINSYASIVKGTGVVNGSKAQIQEVIELSFGDFIVKKYKKVCLVKARDFLTLPNLHMLSLDEGFEDFDMKFVGGLWVLIEFKSKHACENFVNSDVMDHRLLEKREWDSNFVPLERIVWVDIEGLPLSCWSKDSFRRILSKWGSIVQMEDYVEEDVYKNHVCKLTTSQQIISYMVKVRVDGKLFNIRVKEAKGWTPSFVSDTSKPEPEGCKGGIFMTLMIMILGLLLQMVMLKNRWIRLVCMKQWKE</sequence>
<dbReference type="SMART" id="SM00360">
    <property type="entry name" value="RRM"/>
    <property type="match status" value="1"/>
</dbReference>
<keyword evidence="3" id="KW-1133">Transmembrane helix</keyword>
<dbReference type="EMBL" id="OX465083">
    <property type="protein sequence ID" value="CAI9294632.1"/>
    <property type="molecule type" value="Genomic_DNA"/>
</dbReference>
<dbReference type="PROSITE" id="PS50102">
    <property type="entry name" value="RRM"/>
    <property type="match status" value="1"/>
</dbReference>
<evidence type="ECO:0000313" key="5">
    <source>
        <dbReference type="EMBL" id="CAI9294632.1"/>
    </source>
</evidence>
<dbReference type="InterPro" id="IPR000504">
    <property type="entry name" value="RRM_dom"/>
</dbReference>
<dbReference type="Pfam" id="PF00076">
    <property type="entry name" value="RRM_1"/>
    <property type="match status" value="1"/>
</dbReference>